<accession>A0A0G0KJH4</accession>
<gene>
    <name evidence="1" type="ORF">US96_C0007G0003</name>
</gene>
<proteinExistence type="predicted"/>
<comment type="caution">
    <text evidence="1">The sequence shown here is derived from an EMBL/GenBank/DDBJ whole genome shotgun (WGS) entry which is preliminary data.</text>
</comment>
<name>A0A0G0KJH4_9BACT</name>
<dbReference type="AlphaFoldDB" id="A0A0G0KJH4"/>
<sequence>MRKEIALGLSAFTVFSGAVVDAINHPSDCTGSINWAGYDSTESSFNSQLASCILPDGSVLIMFRNGTSAVLVNLSSPENVKMFDENSAIAYRICDNMYISQRVDKQTGKITTLRNEYVGPQGKEDDRCGY</sequence>
<evidence type="ECO:0000313" key="2">
    <source>
        <dbReference type="Proteomes" id="UP000034181"/>
    </source>
</evidence>
<dbReference type="Proteomes" id="UP000034181">
    <property type="component" value="Unassembled WGS sequence"/>
</dbReference>
<reference evidence="1 2" key="1">
    <citation type="journal article" date="2015" name="Nature">
        <title>rRNA introns, odd ribosomes, and small enigmatic genomes across a large radiation of phyla.</title>
        <authorList>
            <person name="Brown C.T."/>
            <person name="Hug L.A."/>
            <person name="Thomas B.C."/>
            <person name="Sharon I."/>
            <person name="Castelle C.J."/>
            <person name="Singh A."/>
            <person name="Wilkins M.J."/>
            <person name="Williams K.H."/>
            <person name="Banfield J.F."/>
        </authorList>
    </citation>
    <scope>NUCLEOTIDE SEQUENCE [LARGE SCALE GENOMIC DNA]</scope>
</reference>
<organism evidence="1 2">
    <name type="scientific">Candidatus Woesebacteria bacterium GW2011_GWB1_38_5b</name>
    <dbReference type="NCBI Taxonomy" id="1618569"/>
    <lineage>
        <taxon>Bacteria</taxon>
        <taxon>Candidatus Woeseibacteriota</taxon>
    </lineage>
</organism>
<protein>
    <submittedName>
        <fullName evidence="1">Uncharacterized protein</fullName>
    </submittedName>
</protein>
<evidence type="ECO:0000313" key="1">
    <source>
        <dbReference type="EMBL" id="KKQ75655.1"/>
    </source>
</evidence>
<dbReference type="EMBL" id="LBUZ01000007">
    <property type="protein sequence ID" value="KKQ75655.1"/>
    <property type="molecule type" value="Genomic_DNA"/>
</dbReference>